<dbReference type="EMBL" id="CP108318">
    <property type="protein sequence ID" value="WTW59949.1"/>
    <property type="molecule type" value="Genomic_DNA"/>
</dbReference>
<evidence type="ECO:0000256" key="1">
    <source>
        <dbReference type="ARBA" id="ARBA00004613"/>
    </source>
</evidence>
<dbReference type="CDD" id="cd23418">
    <property type="entry name" value="beta-trefoil_Ricin_XLN-like"/>
    <property type="match status" value="1"/>
</dbReference>
<feature type="chain" id="PRO_5043446488" evidence="10">
    <location>
        <begin position="27"/>
        <end position="445"/>
    </location>
</feature>
<keyword evidence="4" id="KW-0858">Xylan degradation</keyword>
<evidence type="ECO:0000256" key="2">
    <source>
        <dbReference type="ARBA" id="ARBA00010278"/>
    </source>
</evidence>
<reference evidence="12" key="1">
    <citation type="submission" date="2022-10" db="EMBL/GenBank/DDBJ databases">
        <title>The complete genomes of actinobacterial strains from the NBC collection.</title>
        <authorList>
            <person name="Joergensen T.S."/>
            <person name="Alvarez Arevalo M."/>
            <person name="Sterndorff E.B."/>
            <person name="Faurdal D."/>
            <person name="Vuksanovic O."/>
            <person name="Mourched A.-S."/>
            <person name="Charusanti P."/>
            <person name="Shaw S."/>
            <person name="Blin K."/>
            <person name="Weber T."/>
        </authorList>
    </citation>
    <scope>NUCLEOTIDE SEQUENCE</scope>
    <source>
        <strain evidence="12">NBC_00003</strain>
    </source>
</reference>
<gene>
    <name evidence="12" type="ORF">OG549_04470</name>
</gene>
<keyword evidence="7" id="KW-0119">Carbohydrate metabolism</keyword>
<dbReference type="AlphaFoldDB" id="A0AAU2UXU2"/>
<dbReference type="Gene3D" id="3.40.50.1820">
    <property type="entry name" value="alpha/beta hydrolase"/>
    <property type="match status" value="1"/>
</dbReference>
<accession>A0AAU2UXU2</accession>
<evidence type="ECO:0000256" key="10">
    <source>
        <dbReference type="SAM" id="SignalP"/>
    </source>
</evidence>
<dbReference type="InterPro" id="IPR000772">
    <property type="entry name" value="Ricin_B_lectin"/>
</dbReference>
<comment type="subcellular location">
    <subcellularLocation>
        <location evidence="1">Secreted</location>
    </subcellularLocation>
</comment>
<evidence type="ECO:0000256" key="8">
    <source>
        <dbReference type="ARBA" id="ARBA00023326"/>
    </source>
</evidence>
<dbReference type="PROSITE" id="PS50231">
    <property type="entry name" value="RICIN_B_LECTIN"/>
    <property type="match status" value="1"/>
</dbReference>
<dbReference type="InterPro" id="IPR043595">
    <property type="entry name" value="FaeB/C/D"/>
</dbReference>
<dbReference type="Pfam" id="PF00652">
    <property type="entry name" value="Ricin_B_lectin"/>
    <property type="match status" value="1"/>
</dbReference>
<dbReference type="GO" id="GO:0030600">
    <property type="term" value="F:feruloyl esterase activity"/>
    <property type="evidence" value="ECO:0007669"/>
    <property type="project" value="InterPro"/>
</dbReference>
<evidence type="ECO:0000256" key="4">
    <source>
        <dbReference type="ARBA" id="ARBA00022651"/>
    </source>
</evidence>
<dbReference type="SUPFAM" id="SSF53474">
    <property type="entry name" value="alpha/beta-Hydrolases"/>
    <property type="match status" value="1"/>
</dbReference>
<dbReference type="PANTHER" id="PTHR38050:SF1">
    <property type="entry name" value="FERULOYL ESTERASE C"/>
    <property type="match status" value="1"/>
</dbReference>
<evidence type="ECO:0000256" key="3">
    <source>
        <dbReference type="ARBA" id="ARBA00022525"/>
    </source>
</evidence>
<keyword evidence="5 10" id="KW-0732">Signal</keyword>
<keyword evidence="6" id="KW-0378">Hydrolase</keyword>
<keyword evidence="8" id="KW-0624">Polysaccharide degradation</keyword>
<dbReference type="Gene3D" id="2.80.10.50">
    <property type="match status" value="1"/>
</dbReference>
<evidence type="ECO:0000313" key="12">
    <source>
        <dbReference type="EMBL" id="WTW59949.1"/>
    </source>
</evidence>
<keyword evidence="3" id="KW-0964">Secreted</keyword>
<feature type="signal peptide" evidence="10">
    <location>
        <begin position="1"/>
        <end position="26"/>
    </location>
</feature>
<dbReference type="InterPro" id="IPR035992">
    <property type="entry name" value="Ricin_B-like_lectins"/>
</dbReference>
<evidence type="ECO:0000259" key="11">
    <source>
        <dbReference type="SMART" id="SM00458"/>
    </source>
</evidence>
<dbReference type="SMART" id="SM00458">
    <property type="entry name" value="RICIN"/>
    <property type="match status" value="1"/>
</dbReference>
<evidence type="ECO:0000256" key="9">
    <source>
        <dbReference type="ARBA" id="ARBA00025250"/>
    </source>
</evidence>
<proteinExistence type="inferred from homology"/>
<dbReference type="SUPFAM" id="SSF50370">
    <property type="entry name" value="Ricin B-like lectins"/>
    <property type="match status" value="1"/>
</dbReference>
<organism evidence="12">
    <name type="scientific">Streptomyces sp. NBC_00003</name>
    <dbReference type="NCBI Taxonomy" id="2903608"/>
    <lineage>
        <taxon>Bacteria</taxon>
        <taxon>Bacillati</taxon>
        <taxon>Actinomycetota</taxon>
        <taxon>Actinomycetes</taxon>
        <taxon>Kitasatosporales</taxon>
        <taxon>Streptomycetaceae</taxon>
        <taxon>Streptomyces</taxon>
    </lineage>
</organism>
<dbReference type="GO" id="GO:0005576">
    <property type="term" value="C:extracellular region"/>
    <property type="evidence" value="ECO:0007669"/>
    <property type="project" value="UniProtKB-SubCell"/>
</dbReference>
<feature type="domain" description="Ricin B lectin" evidence="11">
    <location>
        <begin position="316"/>
        <end position="444"/>
    </location>
</feature>
<dbReference type="PANTHER" id="PTHR38050">
    <property type="match status" value="1"/>
</dbReference>
<evidence type="ECO:0000256" key="7">
    <source>
        <dbReference type="ARBA" id="ARBA00023277"/>
    </source>
</evidence>
<comment type="similarity">
    <text evidence="2">Belongs to the faeC family.</text>
</comment>
<comment type="function">
    <text evidence="9">Involved in degradation of plant cell walls. Hydrolyzes the feruloyl-arabinose ester bond in arabinoxylans, and the feruloyl-galactose ester bond in pectin. Active against paranitrophenyl-acetate, methyl ferulate and wheat arabinoxylan.</text>
</comment>
<dbReference type="InterPro" id="IPR029058">
    <property type="entry name" value="AB_hydrolase_fold"/>
</dbReference>
<dbReference type="GO" id="GO:0045493">
    <property type="term" value="P:xylan catabolic process"/>
    <property type="evidence" value="ECO:0007669"/>
    <property type="project" value="UniProtKB-KW"/>
</dbReference>
<protein>
    <submittedName>
        <fullName evidence="12">RICIN domain-containing protein</fullName>
    </submittedName>
</protein>
<name>A0AAU2UXU2_9ACTN</name>
<sequence length="445" mass="46491">MKRTSLLTSLMAAVLLVLTAAGTSFSSGLGTPASATTSGAVRATAGCGKAPTLTSGTHTIQSGGQTRSYILRIPAGYDSNHPYRLVFGFHWRGGTANDVDSGGTDGYNWSYYGLRRLADNANNSTIFVAPQGNGNGWANPGGQDVAFVDAMVSQLEGGLCVDTTQLFSAGFSYGGAMSYALACSRATVFRAVAVYSGANLSGCNGGTQPIAYMGLHGLRDNVLPISSGRELRDTFVRTNGCTPQNPPEPANGSLTHIITTYSGCKSGYPVVWAAFDGAGHDPGPIDGSTGDGWHTWTSAAVWQFFTQFGSNPSPPTGNQEIVGQQSGRCLDINNSTTANGTQAQLWDCNGGSNQRWTYTDSKQLRVYGNKCLGVSGQSAGNGTPAAIWDCSGQADQQWNLNPDGTITAVQSGLCLDANGKGTANGTKVQLWSCTGGANQHWRREN</sequence>
<evidence type="ECO:0000256" key="5">
    <source>
        <dbReference type="ARBA" id="ARBA00022729"/>
    </source>
</evidence>
<evidence type="ECO:0000256" key="6">
    <source>
        <dbReference type="ARBA" id="ARBA00022801"/>
    </source>
</evidence>